<sequence>MSEAITADDLLWNWARWCWSGETVGNMTPYVSWEDDHRPINHEQAQIVDEMHRGLPHHEGMVITAEYPQKNAMFGELHARARQESARRWIGRVTGVWLTEHEYKLYLGFFKDAVGRKLL</sequence>
<dbReference type="AlphaFoldDB" id="A0A2U1CRZ0"/>
<proteinExistence type="predicted"/>
<keyword evidence="2" id="KW-1185">Reference proteome</keyword>
<protein>
    <submittedName>
        <fullName evidence="1">Uncharacterized protein</fullName>
    </submittedName>
</protein>
<gene>
    <name evidence="1" type="ORF">C7440_1044</name>
</gene>
<dbReference type="OrthoDB" id="8638523at2"/>
<evidence type="ECO:0000313" key="2">
    <source>
        <dbReference type="Proteomes" id="UP000246145"/>
    </source>
</evidence>
<dbReference type="Proteomes" id="UP000246145">
    <property type="component" value="Unassembled WGS sequence"/>
</dbReference>
<dbReference type="RefSeq" id="WP_116517693.1">
    <property type="nucleotide sequence ID" value="NZ_JACCEX010000001.1"/>
</dbReference>
<evidence type="ECO:0000313" key="1">
    <source>
        <dbReference type="EMBL" id="PVY68633.1"/>
    </source>
</evidence>
<comment type="caution">
    <text evidence="1">The sequence shown here is derived from an EMBL/GenBank/DDBJ whole genome shotgun (WGS) entry which is preliminary data.</text>
</comment>
<reference evidence="1 2" key="1">
    <citation type="submission" date="2018-04" db="EMBL/GenBank/DDBJ databases">
        <title>Genomic Encyclopedia of Type Strains, Phase IV (KMG-IV): sequencing the most valuable type-strain genomes for metagenomic binning, comparative biology and taxonomic classification.</title>
        <authorList>
            <person name="Goeker M."/>
        </authorList>
    </citation>
    <scope>NUCLEOTIDE SEQUENCE [LARGE SCALE GENOMIC DNA]</scope>
    <source>
        <strain evidence="1 2">DSM 10065</strain>
    </source>
</reference>
<organism evidence="1 2">
    <name type="scientific">Pusillimonas noertemannii</name>
    <dbReference type="NCBI Taxonomy" id="305977"/>
    <lineage>
        <taxon>Bacteria</taxon>
        <taxon>Pseudomonadati</taxon>
        <taxon>Pseudomonadota</taxon>
        <taxon>Betaproteobacteria</taxon>
        <taxon>Burkholderiales</taxon>
        <taxon>Alcaligenaceae</taxon>
        <taxon>Pusillimonas</taxon>
    </lineage>
</organism>
<accession>A0A2U1CRZ0</accession>
<dbReference type="EMBL" id="QEKO01000001">
    <property type="protein sequence ID" value="PVY68633.1"/>
    <property type="molecule type" value="Genomic_DNA"/>
</dbReference>
<name>A0A2U1CRZ0_9BURK</name>